<sequence>MWRPTAKVALLVGVVSGFVSNLLLATFLHDKSTSEQMANPWKDGGHSSSAKIGKTSRLWIRSVANEEGIGSTLQRIKGGTILSIFFDSTFVLGETLSEHGYYHDEVLNPKAFGALGVEAWQVPAGRICRISDYLPQSHRDAVARGCQRVYYCFIPLGFPNMISY</sequence>
<dbReference type="AlphaFoldDB" id="A0A2X0N3N0"/>
<name>A0A2X0N3N0_9BASI</name>
<proteinExistence type="predicted"/>
<reference evidence="1 2" key="1">
    <citation type="submission" date="2016-11" db="EMBL/GenBank/DDBJ databases">
        <authorList>
            <person name="Jaros S."/>
            <person name="Januszkiewicz K."/>
            <person name="Wedrychowicz H."/>
        </authorList>
    </citation>
    <scope>NUCLEOTIDE SEQUENCE [LARGE SCALE GENOMIC DNA]</scope>
</reference>
<evidence type="ECO:0000313" key="2">
    <source>
        <dbReference type="Proteomes" id="UP000249464"/>
    </source>
</evidence>
<organism evidence="1 2">
    <name type="scientific">Microbotryum silenes-dioicae</name>
    <dbReference type="NCBI Taxonomy" id="796604"/>
    <lineage>
        <taxon>Eukaryota</taxon>
        <taxon>Fungi</taxon>
        <taxon>Dikarya</taxon>
        <taxon>Basidiomycota</taxon>
        <taxon>Pucciniomycotina</taxon>
        <taxon>Microbotryomycetes</taxon>
        <taxon>Microbotryales</taxon>
        <taxon>Microbotryaceae</taxon>
        <taxon>Microbotryum</taxon>
    </lineage>
</organism>
<dbReference type="EMBL" id="FQNC01000068">
    <property type="protein sequence ID" value="SGZ06240.1"/>
    <property type="molecule type" value="Genomic_DNA"/>
</dbReference>
<evidence type="ECO:0000313" key="1">
    <source>
        <dbReference type="EMBL" id="SGZ06240.1"/>
    </source>
</evidence>
<dbReference type="Proteomes" id="UP000249464">
    <property type="component" value="Unassembled WGS sequence"/>
</dbReference>
<accession>A0A2X0N3N0</accession>
<keyword evidence="2" id="KW-1185">Reference proteome</keyword>
<gene>
    <name evidence="1" type="primary">BQ5605_C031g10927</name>
    <name evidence="1" type="ORF">BQ5605_C031G10927</name>
</gene>
<protein>
    <submittedName>
        <fullName evidence="1">BQ5605_C031g10927 protein</fullName>
    </submittedName>
</protein>